<sequence length="504" mass="52090">TRTVVLSSAVSSLDCSGAVNSGTLTEGSAVSGVSSVISYTGGNGGLYNAQSVSSTGVTGLTATLASGTLANGNGSVTYTISGTPSGSGTASFSISICGQSCILTREVISSITIPSSITLAENRKYMIASVYDKDYLPYTVPTGAATTNTQAADGSNEVVTVNVQGTITPSGVTITIPVTATGSGTLPAYSTTITIPADMTEDGISRNLTLSWASQAYTSGTKSITATIKSIGGTLNAKKLDVNSGIGNDALGVLMGQFTYPYNNAGNTTSYSVRDIAGIPDRMFGVADNTGNSATHMMLYLPIVAEDGKVWLNNNLGAHYANINHASFDPAQQATSSTDYLAYGSFFQWGRKPDGHELITWTGGTLGTAVNGTTSTLNNTPTDALFITNGASPFDWRTTQDDTLWASASSANNPCPSGFRVPTNTEFNTLATAAGITNPATAASSVLRFSAAGRRQNLGSFFSIGLTGFYWINSVNSSNSATWASSNIGYIYRSETSSIRCIKD</sequence>
<comment type="caution">
    <text evidence="1">The sequence shown here is derived from an EMBL/GenBank/DDBJ whole genome shotgun (WGS) entry which is preliminary data.</text>
</comment>
<name>A0A316WC35_9FLAO</name>
<accession>A0A316WC35</accession>
<protein>
    <submittedName>
        <fullName evidence="1">Uncharacterized protein</fullName>
    </submittedName>
</protein>
<dbReference type="AlphaFoldDB" id="A0A316WC35"/>
<evidence type="ECO:0000313" key="2">
    <source>
        <dbReference type="Proteomes" id="UP000236413"/>
    </source>
</evidence>
<dbReference type="EMBL" id="PPEG02000026">
    <property type="protein sequence ID" value="PWN57539.1"/>
    <property type="molecule type" value="Genomic_DNA"/>
</dbReference>
<evidence type="ECO:0000313" key="1">
    <source>
        <dbReference type="EMBL" id="PWN57539.1"/>
    </source>
</evidence>
<dbReference type="Proteomes" id="UP000236413">
    <property type="component" value="Unassembled WGS sequence"/>
</dbReference>
<feature type="non-terminal residue" evidence="1">
    <location>
        <position position="1"/>
    </location>
</feature>
<organism evidence="1 2">
    <name type="scientific">Chryseobacterium viscerum</name>
    <dbReference type="NCBI Taxonomy" id="1037377"/>
    <lineage>
        <taxon>Bacteria</taxon>
        <taxon>Pseudomonadati</taxon>
        <taxon>Bacteroidota</taxon>
        <taxon>Flavobacteriia</taxon>
        <taxon>Flavobacteriales</taxon>
        <taxon>Weeksellaceae</taxon>
        <taxon>Chryseobacterium group</taxon>
        <taxon>Chryseobacterium</taxon>
    </lineage>
</organism>
<reference evidence="1 2" key="1">
    <citation type="submission" date="2018-04" db="EMBL/GenBank/DDBJ databases">
        <title>Chryseobacterium oncorhynchi 701B-08T from rainbow trout, and Chryseobacterium viscerum 687B-08T from diseased fish.</title>
        <authorList>
            <person name="Jeong J.-J."/>
            <person name="Lee Y.J."/>
            <person name="Pathiraja D."/>
            <person name="Park B."/>
            <person name="Choi I.-G."/>
            <person name="Kim K.D."/>
        </authorList>
    </citation>
    <scope>NUCLEOTIDE SEQUENCE [LARGE SCALE GENOMIC DNA]</scope>
    <source>
        <strain evidence="1 2">687B-08</strain>
    </source>
</reference>
<proteinExistence type="predicted"/>
<gene>
    <name evidence="1" type="ORF">C1634_025635</name>
</gene>